<dbReference type="Pfam" id="PF00266">
    <property type="entry name" value="Aminotran_5"/>
    <property type="match status" value="1"/>
</dbReference>
<dbReference type="Gene3D" id="3.40.640.10">
    <property type="entry name" value="Type I PLP-dependent aspartate aminotransferase-like (Major domain)"/>
    <property type="match status" value="1"/>
</dbReference>
<dbReference type="InterPro" id="IPR016454">
    <property type="entry name" value="Cysteine_dSase"/>
</dbReference>
<dbReference type="InterPro" id="IPR015422">
    <property type="entry name" value="PyrdxlP-dep_Trfase_small"/>
</dbReference>
<dbReference type="InterPro" id="IPR015424">
    <property type="entry name" value="PyrdxlP-dep_Trfase"/>
</dbReference>
<dbReference type="PANTHER" id="PTHR11601:SF34">
    <property type="entry name" value="CYSTEINE DESULFURASE"/>
    <property type="match status" value="1"/>
</dbReference>
<feature type="domain" description="Aminotransferase class V" evidence="9">
    <location>
        <begin position="4"/>
        <end position="366"/>
    </location>
</feature>
<comment type="cofactor">
    <cofactor evidence="1">
        <name>pyridoxal 5'-phosphate</name>
        <dbReference type="ChEBI" id="CHEBI:597326"/>
    </cofactor>
</comment>
<comment type="catalytic activity">
    <reaction evidence="8">
        <text>(sulfur carrier)-H + L-cysteine = (sulfur carrier)-SH + L-alanine</text>
        <dbReference type="Rhea" id="RHEA:43892"/>
        <dbReference type="Rhea" id="RHEA-COMP:14737"/>
        <dbReference type="Rhea" id="RHEA-COMP:14739"/>
        <dbReference type="ChEBI" id="CHEBI:29917"/>
        <dbReference type="ChEBI" id="CHEBI:35235"/>
        <dbReference type="ChEBI" id="CHEBI:57972"/>
        <dbReference type="ChEBI" id="CHEBI:64428"/>
        <dbReference type="EC" id="2.8.1.7"/>
    </reaction>
</comment>
<dbReference type="InterPro" id="IPR000192">
    <property type="entry name" value="Aminotrans_V_dom"/>
</dbReference>
<sequence length="389" mass="42212">MAKIYMDHVAGMPLLSAALEAMLPYMHENFGNPSSIHSFGEEAENAIMAARAKVAALIGAHPDEIYFTSCGTESNNFAFKGVPFAHRSKGNHIITTPIEHFSIMHAIKTMEKSGFDVTQVPVDQYGMVDPEEVTRAITDKTVLVSVQTANPEIGTIQPITDIGKICRERRIPFHTDAVDAAGSIPINVEEMNVDLLSLAANMFYGPKGGAALYIRKGTRIQPLLDGGIQERGKRAGTENVPAIVGMGVAAEVAQQEMTARANHVRELSSMLTQGLQDRVEYLLDFGHPEQRLPGNVSLGAQFIEGESVLLFMDMEGIAIASGSACISRSLKVSHVMLAMGIDHADAQGSLLFSLGKDNTVAEVEKVFQVLPPIIQRLRDMSPLYKRKSP</sequence>
<proteinExistence type="inferred from homology"/>
<gene>
    <name evidence="10" type="ORF">ACFL27_12460</name>
</gene>
<accession>A0ABV6YXT5</accession>
<dbReference type="PANTHER" id="PTHR11601">
    <property type="entry name" value="CYSTEINE DESULFURYLASE FAMILY MEMBER"/>
    <property type="match status" value="1"/>
</dbReference>
<evidence type="ECO:0000256" key="6">
    <source>
        <dbReference type="ARBA" id="ARBA00023004"/>
    </source>
</evidence>
<dbReference type="InterPro" id="IPR015421">
    <property type="entry name" value="PyrdxlP-dep_Trfase_major"/>
</dbReference>
<keyword evidence="3" id="KW-0808">Transferase</keyword>
<evidence type="ECO:0000256" key="7">
    <source>
        <dbReference type="ARBA" id="ARBA00023014"/>
    </source>
</evidence>
<dbReference type="EMBL" id="JBHPBY010000142">
    <property type="protein sequence ID" value="MFC1850998.1"/>
    <property type="molecule type" value="Genomic_DNA"/>
</dbReference>
<dbReference type="PIRSF" id="PIRSF005572">
    <property type="entry name" value="NifS"/>
    <property type="match status" value="1"/>
</dbReference>
<evidence type="ECO:0000256" key="5">
    <source>
        <dbReference type="ARBA" id="ARBA00022898"/>
    </source>
</evidence>
<dbReference type="Proteomes" id="UP001594351">
    <property type="component" value="Unassembled WGS sequence"/>
</dbReference>
<evidence type="ECO:0000313" key="11">
    <source>
        <dbReference type="Proteomes" id="UP001594351"/>
    </source>
</evidence>
<keyword evidence="7" id="KW-0411">Iron-sulfur</keyword>
<dbReference type="Gene3D" id="1.10.260.50">
    <property type="match status" value="1"/>
</dbReference>
<keyword evidence="11" id="KW-1185">Reference proteome</keyword>
<evidence type="ECO:0000256" key="3">
    <source>
        <dbReference type="ARBA" id="ARBA00022679"/>
    </source>
</evidence>
<comment type="similarity">
    <text evidence="2">Belongs to the class-V pyridoxal-phosphate-dependent aminotransferase family. NifS/IscS subfamily.</text>
</comment>
<evidence type="ECO:0000256" key="8">
    <source>
        <dbReference type="ARBA" id="ARBA00050776"/>
    </source>
</evidence>
<evidence type="ECO:0000259" key="9">
    <source>
        <dbReference type="Pfam" id="PF00266"/>
    </source>
</evidence>
<name>A0ABV6YXT5_UNCC1</name>
<keyword evidence="6" id="KW-0408">Iron</keyword>
<protein>
    <submittedName>
        <fullName evidence="10">Cysteine desulfurase family protein</fullName>
    </submittedName>
</protein>
<reference evidence="10 11" key="1">
    <citation type="submission" date="2024-09" db="EMBL/GenBank/DDBJ databases">
        <title>Laminarin stimulates single cell rates of sulfate reduction while oxygen inhibits transcriptomic activity in coastal marine sediment.</title>
        <authorList>
            <person name="Lindsay M."/>
            <person name="Orcutt B."/>
            <person name="Emerson D."/>
            <person name="Stepanauskas R."/>
            <person name="D'Angelo T."/>
        </authorList>
    </citation>
    <scope>NUCLEOTIDE SEQUENCE [LARGE SCALE GENOMIC DNA]</scope>
    <source>
        <strain evidence="10">SAG AM-311-K15</strain>
    </source>
</reference>
<dbReference type="SUPFAM" id="SSF53383">
    <property type="entry name" value="PLP-dependent transferases"/>
    <property type="match status" value="1"/>
</dbReference>
<evidence type="ECO:0000256" key="2">
    <source>
        <dbReference type="ARBA" id="ARBA00006490"/>
    </source>
</evidence>
<evidence type="ECO:0000256" key="4">
    <source>
        <dbReference type="ARBA" id="ARBA00022723"/>
    </source>
</evidence>
<dbReference type="NCBIfam" id="NF002806">
    <property type="entry name" value="PRK02948.1"/>
    <property type="match status" value="1"/>
</dbReference>
<comment type="caution">
    <text evidence="10">The sequence shown here is derived from an EMBL/GenBank/DDBJ whole genome shotgun (WGS) entry which is preliminary data.</text>
</comment>
<dbReference type="Gene3D" id="3.90.1150.10">
    <property type="entry name" value="Aspartate Aminotransferase, domain 1"/>
    <property type="match status" value="1"/>
</dbReference>
<organism evidence="10 11">
    <name type="scientific">candidate division CSSED10-310 bacterium</name>
    <dbReference type="NCBI Taxonomy" id="2855610"/>
    <lineage>
        <taxon>Bacteria</taxon>
        <taxon>Bacteria division CSSED10-310</taxon>
    </lineage>
</organism>
<evidence type="ECO:0000313" key="10">
    <source>
        <dbReference type="EMBL" id="MFC1850998.1"/>
    </source>
</evidence>
<keyword evidence="5" id="KW-0663">Pyridoxal phosphate</keyword>
<keyword evidence="4" id="KW-0479">Metal-binding</keyword>
<evidence type="ECO:0000256" key="1">
    <source>
        <dbReference type="ARBA" id="ARBA00001933"/>
    </source>
</evidence>